<reference evidence="8" key="1">
    <citation type="submission" date="2021-01" db="EMBL/GenBank/DDBJ databases">
        <authorList>
            <person name="Corre E."/>
            <person name="Pelletier E."/>
            <person name="Niang G."/>
            <person name="Scheremetjew M."/>
            <person name="Finn R."/>
            <person name="Kale V."/>
            <person name="Holt S."/>
            <person name="Cochrane G."/>
            <person name="Meng A."/>
            <person name="Brown T."/>
            <person name="Cohen L."/>
        </authorList>
    </citation>
    <scope>NUCLEOTIDE SEQUENCE</scope>
    <source>
        <strain evidence="8">SL-175</strain>
    </source>
</reference>
<dbReference type="GO" id="GO:0046964">
    <property type="term" value="F:3'-phosphoadenosine 5'-phosphosulfate transmembrane transporter activity"/>
    <property type="evidence" value="ECO:0007669"/>
    <property type="project" value="TreeGrafter"/>
</dbReference>
<dbReference type="PANTHER" id="PTHR10778:SF8">
    <property type="entry name" value="ADENOSINE 3'-PHOSPHO 5'-PHOSPHOSULFATE TRANSPORTER 2"/>
    <property type="match status" value="1"/>
</dbReference>
<name>A0A7S0T047_9CHLO</name>
<evidence type="ECO:0000256" key="4">
    <source>
        <dbReference type="ARBA" id="ARBA00022692"/>
    </source>
</evidence>
<dbReference type="EMBL" id="HBFC01032696">
    <property type="protein sequence ID" value="CAD8720189.1"/>
    <property type="molecule type" value="Transcribed_RNA"/>
</dbReference>
<keyword evidence="5 7" id="KW-1133">Transmembrane helix</keyword>
<feature type="transmembrane region" description="Helical" evidence="7">
    <location>
        <begin position="12"/>
        <end position="33"/>
    </location>
</feature>
<sequence length="204" mass="22095">MLLGTIIQGRRYSFGEYGAASLLVLGIVLFTMGDVDTLPTFDPKGVVLITVALFLDSAAGNFEERRFFNIPNPVSHAEVVFHANLIGICFTTTIMLCSGELLPAINHAATHTNIMPSIYIGAFFGYLSVSFVLLLIRYYGATNTEVVKSLRKMISIAASLFLYPKPFGWKYAGGLGATTVGLAAMLSLKRRKMMLPGGSLEATK</sequence>
<evidence type="ECO:0000256" key="7">
    <source>
        <dbReference type="SAM" id="Phobius"/>
    </source>
</evidence>
<dbReference type="AlphaFoldDB" id="A0A7S0T047"/>
<dbReference type="GO" id="GO:0005789">
    <property type="term" value="C:endoplasmic reticulum membrane"/>
    <property type="evidence" value="ECO:0007669"/>
    <property type="project" value="TreeGrafter"/>
</dbReference>
<dbReference type="InterPro" id="IPR013657">
    <property type="entry name" value="SCL35B1-4/HUT1"/>
</dbReference>
<evidence type="ECO:0000256" key="2">
    <source>
        <dbReference type="ARBA" id="ARBA00008349"/>
    </source>
</evidence>
<dbReference type="GO" id="GO:0000139">
    <property type="term" value="C:Golgi membrane"/>
    <property type="evidence" value="ECO:0007669"/>
    <property type="project" value="TreeGrafter"/>
</dbReference>
<organism evidence="8">
    <name type="scientific">Mantoniella antarctica</name>
    <dbReference type="NCBI Taxonomy" id="81844"/>
    <lineage>
        <taxon>Eukaryota</taxon>
        <taxon>Viridiplantae</taxon>
        <taxon>Chlorophyta</taxon>
        <taxon>Mamiellophyceae</taxon>
        <taxon>Mamiellales</taxon>
        <taxon>Mamiellaceae</taxon>
        <taxon>Mantoniella</taxon>
    </lineage>
</organism>
<feature type="transmembrane region" description="Helical" evidence="7">
    <location>
        <begin position="169"/>
        <end position="188"/>
    </location>
</feature>
<gene>
    <name evidence="8" type="ORF">MANT1106_LOCUS19401</name>
</gene>
<evidence type="ECO:0000256" key="3">
    <source>
        <dbReference type="ARBA" id="ARBA00022448"/>
    </source>
</evidence>
<comment type="similarity">
    <text evidence="2">Belongs to the nucleotide-sugar transporter family. UDP-galactose:UMP antiporter (TC 2.A.7.11) subfamily.</text>
</comment>
<evidence type="ECO:0000256" key="5">
    <source>
        <dbReference type="ARBA" id="ARBA00022989"/>
    </source>
</evidence>
<evidence type="ECO:0000256" key="6">
    <source>
        <dbReference type="ARBA" id="ARBA00023136"/>
    </source>
</evidence>
<dbReference type="PANTHER" id="PTHR10778">
    <property type="entry name" value="SOLUTE CARRIER FAMILY 35 MEMBER B"/>
    <property type="match status" value="1"/>
</dbReference>
<evidence type="ECO:0000256" key="1">
    <source>
        <dbReference type="ARBA" id="ARBA00004141"/>
    </source>
</evidence>
<feature type="transmembrane region" description="Helical" evidence="7">
    <location>
        <begin position="117"/>
        <end position="139"/>
    </location>
</feature>
<evidence type="ECO:0000313" key="8">
    <source>
        <dbReference type="EMBL" id="CAD8720189.1"/>
    </source>
</evidence>
<feature type="transmembrane region" description="Helical" evidence="7">
    <location>
        <begin position="83"/>
        <end position="105"/>
    </location>
</feature>
<protein>
    <submittedName>
        <fullName evidence="8">Uncharacterized protein</fullName>
    </submittedName>
</protein>
<comment type="subcellular location">
    <subcellularLocation>
        <location evidence="1">Membrane</location>
        <topology evidence="1">Multi-pass membrane protein</topology>
    </subcellularLocation>
</comment>
<keyword evidence="6 7" id="KW-0472">Membrane</keyword>
<keyword evidence="4 7" id="KW-0812">Transmembrane</keyword>
<proteinExistence type="inferred from homology"/>
<accession>A0A7S0T047</accession>
<keyword evidence="3" id="KW-0813">Transport</keyword>
<dbReference type="Pfam" id="PF08449">
    <property type="entry name" value="UAA"/>
    <property type="match status" value="1"/>
</dbReference>